<dbReference type="PROSITE" id="PS50109">
    <property type="entry name" value="HIS_KIN"/>
    <property type="match status" value="1"/>
</dbReference>
<accession>A0A921MXX9</accession>
<keyword evidence="5" id="KW-0902">Two-component regulatory system</keyword>
<dbReference type="PANTHER" id="PTHR43547:SF2">
    <property type="entry name" value="HYBRID SIGNAL TRANSDUCTION HISTIDINE KINASE C"/>
    <property type="match status" value="1"/>
</dbReference>
<name>A0A921MXX9_9MICO</name>
<organism evidence="7 8">
    <name type="scientific">Brachybacterium massiliense</name>
    <dbReference type="NCBI Taxonomy" id="1755098"/>
    <lineage>
        <taxon>Bacteria</taxon>
        <taxon>Bacillati</taxon>
        <taxon>Actinomycetota</taxon>
        <taxon>Actinomycetes</taxon>
        <taxon>Micrococcales</taxon>
        <taxon>Dermabacteraceae</taxon>
        <taxon>Brachybacterium</taxon>
    </lineage>
</organism>
<reference evidence="7" key="1">
    <citation type="journal article" date="2021" name="PeerJ">
        <title>Extensive microbial diversity within the chicken gut microbiome revealed by metagenomics and culture.</title>
        <authorList>
            <person name="Gilroy R."/>
            <person name="Ravi A."/>
            <person name="Getino M."/>
            <person name="Pursley I."/>
            <person name="Horton D.L."/>
            <person name="Alikhan N.F."/>
            <person name="Baker D."/>
            <person name="Gharbi K."/>
            <person name="Hall N."/>
            <person name="Watson M."/>
            <person name="Adriaenssens E.M."/>
            <person name="Foster-Nyarko E."/>
            <person name="Jarju S."/>
            <person name="Secka A."/>
            <person name="Antonio M."/>
            <person name="Oren A."/>
            <person name="Chaudhuri R.R."/>
            <person name="La Ragione R."/>
            <person name="Hildebrand F."/>
            <person name="Pallen M.J."/>
        </authorList>
    </citation>
    <scope>NUCLEOTIDE SEQUENCE</scope>
    <source>
        <strain evidence="7">ChiGjej5B5-22894</strain>
    </source>
</reference>
<dbReference type="InterPro" id="IPR004358">
    <property type="entry name" value="Sig_transdc_His_kin-like_C"/>
</dbReference>
<evidence type="ECO:0000256" key="5">
    <source>
        <dbReference type="ARBA" id="ARBA00023012"/>
    </source>
</evidence>
<evidence type="ECO:0000313" key="7">
    <source>
        <dbReference type="EMBL" id="HJG92654.1"/>
    </source>
</evidence>
<dbReference type="Pfam" id="PF02518">
    <property type="entry name" value="HATPase_c"/>
    <property type="match status" value="1"/>
</dbReference>
<keyword evidence="7" id="KW-0067">ATP-binding</keyword>
<evidence type="ECO:0000256" key="1">
    <source>
        <dbReference type="ARBA" id="ARBA00000085"/>
    </source>
</evidence>
<keyword evidence="4" id="KW-0808">Transferase</keyword>
<reference evidence="7" key="2">
    <citation type="submission" date="2021-09" db="EMBL/GenBank/DDBJ databases">
        <authorList>
            <person name="Gilroy R."/>
        </authorList>
    </citation>
    <scope>NUCLEOTIDE SEQUENCE</scope>
    <source>
        <strain evidence="7">ChiGjej5B5-22894</strain>
    </source>
</reference>
<proteinExistence type="predicted"/>
<dbReference type="PANTHER" id="PTHR43547">
    <property type="entry name" value="TWO-COMPONENT HISTIDINE KINASE"/>
    <property type="match status" value="1"/>
</dbReference>
<keyword evidence="4" id="KW-0418">Kinase</keyword>
<dbReference type="InterPro" id="IPR003594">
    <property type="entry name" value="HATPase_dom"/>
</dbReference>
<evidence type="ECO:0000259" key="6">
    <source>
        <dbReference type="PROSITE" id="PS50109"/>
    </source>
</evidence>
<feature type="domain" description="Histidine kinase" evidence="6">
    <location>
        <begin position="1"/>
        <end position="59"/>
    </location>
</feature>
<dbReference type="PRINTS" id="PR00344">
    <property type="entry name" value="BCTRLSENSOR"/>
</dbReference>
<dbReference type="EC" id="2.7.13.3" evidence="2"/>
<sequence>AHLFTDYYRTPTALQHNISGHGIGLTLARRALVAHGGQISVRSAPGKGSEFTLRLPMDAHEQPAGGAE</sequence>
<evidence type="ECO:0000256" key="2">
    <source>
        <dbReference type="ARBA" id="ARBA00012438"/>
    </source>
</evidence>
<keyword evidence="3" id="KW-0597">Phosphoprotein</keyword>
<evidence type="ECO:0000256" key="4">
    <source>
        <dbReference type="ARBA" id="ARBA00022777"/>
    </source>
</evidence>
<dbReference type="GO" id="GO:0000155">
    <property type="term" value="F:phosphorelay sensor kinase activity"/>
    <property type="evidence" value="ECO:0007669"/>
    <property type="project" value="TreeGrafter"/>
</dbReference>
<dbReference type="Proteomes" id="UP000742460">
    <property type="component" value="Unassembled WGS sequence"/>
</dbReference>
<protein>
    <recommendedName>
        <fullName evidence="2">histidine kinase</fullName>
        <ecNumber evidence="2">2.7.13.3</ecNumber>
    </recommendedName>
</protein>
<dbReference type="InterPro" id="IPR005467">
    <property type="entry name" value="His_kinase_dom"/>
</dbReference>
<dbReference type="SUPFAM" id="SSF55874">
    <property type="entry name" value="ATPase domain of HSP90 chaperone/DNA topoisomerase II/histidine kinase"/>
    <property type="match status" value="1"/>
</dbReference>
<keyword evidence="7" id="KW-0547">Nucleotide-binding</keyword>
<comment type="catalytic activity">
    <reaction evidence="1">
        <text>ATP + protein L-histidine = ADP + protein N-phospho-L-histidine.</text>
        <dbReference type="EC" id="2.7.13.3"/>
    </reaction>
</comment>
<feature type="non-terminal residue" evidence="7">
    <location>
        <position position="1"/>
    </location>
</feature>
<dbReference type="EMBL" id="DYUE01000312">
    <property type="protein sequence ID" value="HJG92654.1"/>
    <property type="molecule type" value="Genomic_DNA"/>
</dbReference>
<gene>
    <name evidence="7" type="ORF">K8V81_13125</name>
</gene>
<dbReference type="AlphaFoldDB" id="A0A921MXX9"/>
<dbReference type="GO" id="GO:0005524">
    <property type="term" value="F:ATP binding"/>
    <property type="evidence" value="ECO:0007669"/>
    <property type="project" value="UniProtKB-KW"/>
</dbReference>
<dbReference type="InterPro" id="IPR036890">
    <property type="entry name" value="HATPase_C_sf"/>
</dbReference>
<comment type="caution">
    <text evidence="7">The sequence shown here is derived from an EMBL/GenBank/DDBJ whole genome shotgun (WGS) entry which is preliminary data.</text>
</comment>
<evidence type="ECO:0000256" key="3">
    <source>
        <dbReference type="ARBA" id="ARBA00022553"/>
    </source>
</evidence>
<evidence type="ECO:0000313" key="8">
    <source>
        <dbReference type="Proteomes" id="UP000742460"/>
    </source>
</evidence>
<dbReference type="Gene3D" id="3.30.565.10">
    <property type="entry name" value="Histidine kinase-like ATPase, C-terminal domain"/>
    <property type="match status" value="1"/>
</dbReference>